<dbReference type="Proteomes" id="UP001218188">
    <property type="component" value="Unassembled WGS sequence"/>
</dbReference>
<dbReference type="SUPFAM" id="SSF82199">
    <property type="entry name" value="SET domain"/>
    <property type="match status" value="1"/>
</dbReference>
<dbReference type="PANTHER" id="PTHR47332:SF4">
    <property type="entry name" value="SET DOMAIN-CONTAINING PROTEIN 5"/>
    <property type="match status" value="1"/>
</dbReference>
<organism evidence="2 3">
    <name type="scientific">Mycena alexandri</name>
    <dbReference type="NCBI Taxonomy" id="1745969"/>
    <lineage>
        <taxon>Eukaryota</taxon>
        <taxon>Fungi</taxon>
        <taxon>Dikarya</taxon>
        <taxon>Basidiomycota</taxon>
        <taxon>Agaricomycotina</taxon>
        <taxon>Agaricomycetes</taxon>
        <taxon>Agaricomycetidae</taxon>
        <taxon>Agaricales</taxon>
        <taxon>Marasmiineae</taxon>
        <taxon>Mycenaceae</taxon>
        <taxon>Mycena</taxon>
    </lineage>
</organism>
<accession>A0AAD6SN51</accession>
<dbReference type="InterPro" id="IPR001214">
    <property type="entry name" value="SET_dom"/>
</dbReference>
<dbReference type="InterPro" id="IPR053185">
    <property type="entry name" value="SET_domain_protein"/>
</dbReference>
<name>A0AAD6SN51_9AGAR</name>
<dbReference type="Pfam" id="PF00856">
    <property type="entry name" value="SET"/>
    <property type="match status" value="1"/>
</dbReference>
<evidence type="ECO:0000313" key="3">
    <source>
        <dbReference type="Proteomes" id="UP001218188"/>
    </source>
</evidence>
<keyword evidence="3" id="KW-1185">Reference proteome</keyword>
<dbReference type="Gene3D" id="2.170.270.10">
    <property type="entry name" value="SET domain"/>
    <property type="match status" value="1"/>
</dbReference>
<dbReference type="AlphaFoldDB" id="A0AAD6SN51"/>
<feature type="domain" description="SET" evidence="1">
    <location>
        <begin position="89"/>
        <end position="265"/>
    </location>
</feature>
<reference evidence="2" key="1">
    <citation type="submission" date="2023-03" db="EMBL/GenBank/DDBJ databases">
        <title>Massive genome expansion in bonnet fungi (Mycena s.s.) driven by repeated elements and novel gene families across ecological guilds.</title>
        <authorList>
            <consortium name="Lawrence Berkeley National Laboratory"/>
            <person name="Harder C.B."/>
            <person name="Miyauchi S."/>
            <person name="Viragh M."/>
            <person name="Kuo A."/>
            <person name="Thoen E."/>
            <person name="Andreopoulos B."/>
            <person name="Lu D."/>
            <person name="Skrede I."/>
            <person name="Drula E."/>
            <person name="Henrissat B."/>
            <person name="Morin E."/>
            <person name="Kohler A."/>
            <person name="Barry K."/>
            <person name="LaButti K."/>
            <person name="Morin E."/>
            <person name="Salamov A."/>
            <person name="Lipzen A."/>
            <person name="Mereny Z."/>
            <person name="Hegedus B."/>
            <person name="Baldrian P."/>
            <person name="Stursova M."/>
            <person name="Weitz H."/>
            <person name="Taylor A."/>
            <person name="Grigoriev I.V."/>
            <person name="Nagy L.G."/>
            <person name="Martin F."/>
            <person name="Kauserud H."/>
        </authorList>
    </citation>
    <scope>NUCLEOTIDE SEQUENCE</scope>
    <source>
        <strain evidence="2">CBHHK200</strain>
    </source>
</reference>
<evidence type="ECO:0000313" key="2">
    <source>
        <dbReference type="EMBL" id="KAJ7030011.1"/>
    </source>
</evidence>
<dbReference type="PANTHER" id="PTHR47332">
    <property type="entry name" value="SET DOMAIN-CONTAINING PROTEIN 5"/>
    <property type="match status" value="1"/>
</dbReference>
<dbReference type="InterPro" id="IPR046341">
    <property type="entry name" value="SET_dom_sf"/>
</dbReference>
<dbReference type="PROSITE" id="PS50280">
    <property type="entry name" value="SET"/>
    <property type="match status" value="1"/>
</dbReference>
<proteinExistence type="predicted"/>
<protein>
    <recommendedName>
        <fullName evidence="1">SET domain-containing protein</fullName>
    </recommendedName>
</protein>
<gene>
    <name evidence="2" type="ORF">C8F04DRAFT_1115032</name>
</gene>
<dbReference type="EMBL" id="JARJCM010000095">
    <property type="protein sequence ID" value="KAJ7030011.1"/>
    <property type="molecule type" value="Genomic_DNA"/>
</dbReference>
<comment type="caution">
    <text evidence="2">The sequence shown here is derived from an EMBL/GenBank/DDBJ whole genome shotgun (WGS) entry which is preliminary data.</text>
</comment>
<dbReference type="CDD" id="cd20071">
    <property type="entry name" value="SET_SMYD"/>
    <property type="match status" value="1"/>
</dbReference>
<evidence type="ECO:0000259" key="1">
    <source>
        <dbReference type="PROSITE" id="PS50280"/>
    </source>
</evidence>
<sequence>MSYGVVENAGRPDGYKTREIVHREVDPLAPPEIFEEDMTMYTTQPSVTMDASPVKFPDGWTECLLYPDVKALILATPGFPSALTRPSSCKYRLSPTPGKGHGLFSISPIRANDLIISERPLTLVPAWQGISIRLLREMTMQEKIQIQAYEWEQQLKVLFDRLHPDYQAAFVKLANSHQHDGSGPIAGIMRTNGLGVSCLQTGRYTAEEQQKHRKGYYTAVCKEISRLNHSCCLNTTWFFDLSTFSFQLFATRDIAKDEELTISYINLRAPAKDRQLALEPYGFQCACSACLAPSSSDIQRASCLSMPVANMDDGLIKLALIEEAGLQGANAYSQTLKVVMEFCIGAGDAESASMYAKKLANRRWSAAANEARSYTTPLAIHSHPLWIERTQRG</sequence>
<dbReference type="SMART" id="SM00317">
    <property type="entry name" value="SET"/>
    <property type="match status" value="1"/>
</dbReference>